<name>A0A6J5MQ63_9CAUD</name>
<gene>
    <name evidence="1" type="ORF">UFOVP325_54</name>
    <name evidence="2" type="ORF">UFOVP430_49</name>
</gene>
<dbReference type="EMBL" id="LR796338">
    <property type="protein sequence ID" value="CAB4137613.1"/>
    <property type="molecule type" value="Genomic_DNA"/>
</dbReference>
<proteinExistence type="predicted"/>
<protein>
    <submittedName>
        <fullName evidence="2">Uncharacterized protein</fullName>
    </submittedName>
</protein>
<evidence type="ECO:0000313" key="1">
    <source>
        <dbReference type="EMBL" id="CAB4137613.1"/>
    </source>
</evidence>
<evidence type="ECO:0000313" key="2">
    <source>
        <dbReference type="EMBL" id="CAB4147867.1"/>
    </source>
</evidence>
<sequence>MATAKYIPDSGDTILILDGTETDTLTGWLAQIVDELDMSTDQAQILSGIISAIDEVEEN</sequence>
<reference evidence="2" key="1">
    <citation type="submission" date="2020-04" db="EMBL/GenBank/DDBJ databases">
        <authorList>
            <person name="Chiriac C."/>
            <person name="Salcher M."/>
            <person name="Ghai R."/>
            <person name="Kavagutti S V."/>
        </authorList>
    </citation>
    <scope>NUCLEOTIDE SEQUENCE</scope>
</reference>
<dbReference type="EMBL" id="LR796481">
    <property type="protein sequence ID" value="CAB4147867.1"/>
    <property type="molecule type" value="Genomic_DNA"/>
</dbReference>
<accession>A0A6J5MQ63</accession>
<organism evidence="2">
    <name type="scientific">uncultured Caudovirales phage</name>
    <dbReference type="NCBI Taxonomy" id="2100421"/>
    <lineage>
        <taxon>Viruses</taxon>
        <taxon>Duplodnaviria</taxon>
        <taxon>Heunggongvirae</taxon>
        <taxon>Uroviricota</taxon>
        <taxon>Caudoviricetes</taxon>
        <taxon>Peduoviridae</taxon>
        <taxon>Maltschvirus</taxon>
        <taxon>Maltschvirus maltsch</taxon>
    </lineage>
</organism>